<evidence type="ECO:0000313" key="3">
    <source>
        <dbReference type="Proteomes" id="UP001056648"/>
    </source>
</evidence>
<keyword evidence="3" id="KW-1185">Reference proteome</keyword>
<organism evidence="2 3">
    <name type="scientific">Cupriavidus gilardii</name>
    <dbReference type="NCBI Taxonomy" id="82541"/>
    <lineage>
        <taxon>Bacteria</taxon>
        <taxon>Pseudomonadati</taxon>
        <taxon>Pseudomonadota</taxon>
        <taxon>Betaproteobacteria</taxon>
        <taxon>Burkholderiales</taxon>
        <taxon>Burkholderiaceae</taxon>
        <taxon>Cupriavidus</taxon>
    </lineage>
</organism>
<dbReference type="Pfam" id="PF13986">
    <property type="entry name" value="DUF4224"/>
    <property type="match status" value="1"/>
</dbReference>
<sequence length="93" mass="10773">MSDTAARIIELTAHHWLESSMDTLTMTESEIYEVTGYKQPARQRRYFESLGIPVHTRPDGTVSVCRHHYLELKTRAEAKSERVPQLKFLRKAA</sequence>
<protein>
    <submittedName>
        <fullName evidence="2">DUF4224 domain-containing protein</fullName>
    </submittedName>
</protein>
<dbReference type="Proteomes" id="UP001056648">
    <property type="component" value="Chromosome 2"/>
</dbReference>
<dbReference type="InterPro" id="IPR025319">
    <property type="entry name" value="DUF4224"/>
</dbReference>
<reference evidence="2" key="1">
    <citation type="submission" date="2022-06" db="EMBL/GenBank/DDBJ databases">
        <title>Complete genome sequence and characterization of Cupriavidus gilardii QJ1 isolated from contaminating cells.</title>
        <authorList>
            <person name="Qi J."/>
        </authorList>
    </citation>
    <scope>NUCLEOTIDE SEQUENCE</scope>
    <source>
        <strain evidence="2">QJ1</strain>
    </source>
</reference>
<dbReference type="EMBL" id="CP098736">
    <property type="protein sequence ID" value="USE79034.1"/>
    <property type="molecule type" value="Genomic_DNA"/>
</dbReference>
<accession>A0ABY4VSU4</accession>
<dbReference type="RefSeq" id="WP_252252756.1">
    <property type="nucleotide sequence ID" value="NZ_CP098736.1"/>
</dbReference>
<evidence type="ECO:0000313" key="2">
    <source>
        <dbReference type="EMBL" id="USE79034.1"/>
    </source>
</evidence>
<proteinExistence type="predicted"/>
<evidence type="ECO:0000259" key="1">
    <source>
        <dbReference type="Pfam" id="PF13986"/>
    </source>
</evidence>
<feature type="domain" description="DUF4224" evidence="1">
    <location>
        <begin position="26"/>
        <end position="68"/>
    </location>
</feature>
<gene>
    <name evidence="2" type="ORF">NDR89_20570</name>
</gene>
<name>A0ABY4VSU4_9BURK</name>